<dbReference type="SUPFAM" id="SSF51735">
    <property type="entry name" value="NAD(P)-binding Rossmann-fold domains"/>
    <property type="match status" value="1"/>
</dbReference>
<keyword evidence="2" id="KW-0560">Oxidoreductase</keyword>
<name>A0AAI9E7J3_9PEZI</name>
<dbReference type="SUPFAM" id="SSF47240">
    <property type="entry name" value="Ferritin-like"/>
    <property type="match status" value="1"/>
</dbReference>
<reference evidence="3" key="1">
    <citation type="submission" date="2023-11" db="EMBL/GenBank/DDBJ databases">
        <authorList>
            <person name="Alioto T."/>
            <person name="Alioto T."/>
            <person name="Gomez Garrido J."/>
        </authorList>
    </citation>
    <scope>NUCLEOTIDE SEQUENCE</scope>
</reference>
<dbReference type="AlphaFoldDB" id="A0AAI9E7J3"/>
<comment type="caution">
    <text evidence="3">The sequence shown here is derived from an EMBL/GenBank/DDBJ whole genome shotgun (WGS) entry which is preliminary data.</text>
</comment>
<dbReference type="PANTHER" id="PTHR43180">
    <property type="entry name" value="3-OXOACYL-(ACYL-CARRIER-PROTEIN) REDUCTASE (AFU_ORTHOLOGUE AFUA_6G11210)"/>
    <property type="match status" value="1"/>
</dbReference>
<keyword evidence="4" id="KW-1185">Reference proteome</keyword>
<organism evidence="3 4">
    <name type="scientific">Lecanosticta acicola</name>
    <dbReference type="NCBI Taxonomy" id="111012"/>
    <lineage>
        <taxon>Eukaryota</taxon>
        <taxon>Fungi</taxon>
        <taxon>Dikarya</taxon>
        <taxon>Ascomycota</taxon>
        <taxon>Pezizomycotina</taxon>
        <taxon>Dothideomycetes</taxon>
        <taxon>Dothideomycetidae</taxon>
        <taxon>Mycosphaerellales</taxon>
        <taxon>Mycosphaerellaceae</taxon>
        <taxon>Lecanosticta</taxon>
    </lineage>
</organism>
<dbReference type="PANTHER" id="PTHR43180:SF11">
    <property type="entry name" value="NAD(P)-BINDING PROTEIN"/>
    <property type="match status" value="1"/>
</dbReference>
<dbReference type="GO" id="GO:0016491">
    <property type="term" value="F:oxidoreductase activity"/>
    <property type="evidence" value="ECO:0007669"/>
    <property type="project" value="UniProtKB-KW"/>
</dbReference>
<comment type="similarity">
    <text evidence="1">Belongs to the short-chain dehydrogenases/reductases (SDR) family.</text>
</comment>
<sequence>MGLATAKLLLEMGNDVVSGDMNGSPVNHANLTFLETDVTIWDQLKTSSRKPQTNTAQDPPGGSIVCTASASSFQRFGVTGYTTAKRGVFGWMRGMVANLQEHKVPIRINCIGLSWTVTGLVPKEKCDEADLETQTAEVVAELVAYLIADETRHGQFVFSASERLYEMEESRLLPAVKDGRLMPAAKEISGGGRNTEEEAYERLRQVTTCSELGQPGKAQDAGAAAFVMIQAFGARTLLSTYLA</sequence>
<dbReference type="InterPro" id="IPR009078">
    <property type="entry name" value="Ferritin-like_SF"/>
</dbReference>
<evidence type="ECO:0000313" key="4">
    <source>
        <dbReference type="Proteomes" id="UP001296104"/>
    </source>
</evidence>
<accession>A0AAI9E7J3</accession>
<dbReference type="Gene3D" id="3.40.50.720">
    <property type="entry name" value="NAD(P)-binding Rossmann-like Domain"/>
    <property type="match status" value="1"/>
</dbReference>
<evidence type="ECO:0000313" key="3">
    <source>
        <dbReference type="EMBL" id="CAK3831977.1"/>
    </source>
</evidence>
<protein>
    <recommendedName>
        <fullName evidence="5">NAD(P)-binding protein</fullName>
    </recommendedName>
</protein>
<dbReference type="InterPro" id="IPR002347">
    <property type="entry name" value="SDR_fam"/>
</dbReference>
<dbReference type="Pfam" id="PF00106">
    <property type="entry name" value="adh_short"/>
    <property type="match status" value="1"/>
</dbReference>
<dbReference type="Proteomes" id="UP001296104">
    <property type="component" value="Unassembled WGS sequence"/>
</dbReference>
<proteinExistence type="inferred from homology"/>
<evidence type="ECO:0008006" key="5">
    <source>
        <dbReference type="Google" id="ProtNLM"/>
    </source>
</evidence>
<dbReference type="EMBL" id="CAVMBE010000005">
    <property type="protein sequence ID" value="CAK3831977.1"/>
    <property type="molecule type" value="Genomic_DNA"/>
</dbReference>
<evidence type="ECO:0000256" key="1">
    <source>
        <dbReference type="ARBA" id="ARBA00006484"/>
    </source>
</evidence>
<evidence type="ECO:0000256" key="2">
    <source>
        <dbReference type="ARBA" id="ARBA00023002"/>
    </source>
</evidence>
<gene>
    <name evidence="3" type="ORF">LECACI_7A001355</name>
</gene>
<dbReference type="InterPro" id="IPR036291">
    <property type="entry name" value="NAD(P)-bd_dom_sf"/>
</dbReference>